<feature type="compositionally biased region" description="Low complexity" evidence="2">
    <location>
        <begin position="439"/>
        <end position="459"/>
    </location>
</feature>
<dbReference type="Proteomes" id="UP000076842">
    <property type="component" value="Unassembled WGS sequence"/>
</dbReference>
<evidence type="ECO:0008006" key="6">
    <source>
        <dbReference type="Google" id="ProtNLM"/>
    </source>
</evidence>
<evidence type="ECO:0000256" key="3">
    <source>
        <dbReference type="SAM" id="SignalP"/>
    </source>
</evidence>
<dbReference type="OrthoDB" id="8062037at2759"/>
<dbReference type="InterPro" id="IPR013083">
    <property type="entry name" value="Znf_RING/FYVE/PHD"/>
</dbReference>
<gene>
    <name evidence="4" type="ORF">CALCODRAFT_130791</name>
</gene>
<name>A0A165IB36_9BASI</name>
<feature type="compositionally biased region" description="Low complexity" evidence="2">
    <location>
        <begin position="38"/>
        <end position="81"/>
    </location>
</feature>
<feature type="chain" id="PRO_5007859186" description="RING-type domain-containing protein" evidence="3">
    <location>
        <begin position="27"/>
        <end position="826"/>
    </location>
</feature>
<accession>A0A165IB36</accession>
<feature type="region of interest" description="Disordered" evidence="2">
    <location>
        <begin position="38"/>
        <end position="103"/>
    </location>
</feature>
<evidence type="ECO:0000256" key="1">
    <source>
        <dbReference type="SAM" id="Coils"/>
    </source>
</evidence>
<feature type="region of interest" description="Disordered" evidence="2">
    <location>
        <begin position="531"/>
        <end position="574"/>
    </location>
</feature>
<protein>
    <recommendedName>
        <fullName evidence="6">RING-type domain-containing protein</fullName>
    </recommendedName>
</protein>
<evidence type="ECO:0000313" key="4">
    <source>
        <dbReference type="EMBL" id="KZT60345.1"/>
    </source>
</evidence>
<feature type="compositionally biased region" description="Low complexity" evidence="2">
    <location>
        <begin position="94"/>
        <end position="103"/>
    </location>
</feature>
<feature type="compositionally biased region" description="Basic and acidic residues" evidence="2">
    <location>
        <begin position="556"/>
        <end position="568"/>
    </location>
</feature>
<dbReference type="InParanoid" id="A0A165IB36"/>
<feature type="compositionally biased region" description="Low complexity" evidence="2">
    <location>
        <begin position="276"/>
        <end position="285"/>
    </location>
</feature>
<feature type="region of interest" description="Disordered" evidence="2">
    <location>
        <begin position="120"/>
        <end position="153"/>
    </location>
</feature>
<dbReference type="SUPFAM" id="SSF57850">
    <property type="entry name" value="RING/U-box"/>
    <property type="match status" value="1"/>
</dbReference>
<feature type="region of interest" description="Disordered" evidence="2">
    <location>
        <begin position="207"/>
        <end position="233"/>
    </location>
</feature>
<reference evidence="4 5" key="1">
    <citation type="journal article" date="2016" name="Mol. Biol. Evol.">
        <title>Comparative Genomics of Early-Diverging Mushroom-Forming Fungi Provides Insights into the Origins of Lignocellulose Decay Capabilities.</title>
        <authorList>
            <person name="Nagy L.G."/>
            <person name="Riley R."/>
            <person name="Tritt A."/>
            <person name="Adam C."/>
            <person name="Daum C."/>
            <person name="Floudas D."/>
            <person name="Sun H."/>
            <person name="Yadav J.S."/>
            <person name="Pangilinan J."/>
            <person name="Larsson K.H."/>
            <person name="Matsuura K."/>
            <person name="Barry K."/>
            <person name="Labutti K."/>
            <person name="Kuo R."/>
            <person name="Ohm R.A."/>
            <person name="Bhattacharya S.S."/>
            <person name="Shirouzu T."/>
            <person name="Yoshinaga Y."/>
            <person name="Martin F.M."/>
            <person name="Grigoriev I.V."/>
            <person name="Hibbett D.S."/>
        </authorList>
    </citation>
    <scope>NUCLEOTIDE SEQUENCE [LARGE SCALE GENOMIC DNA]</scope>
    <source>
        <strain evidence="4 5">HHB12733</strain>
    </source>
</reference>
<feature type="signal peptide" evidence="3">
    <location>
        <begin position="1"/>
        <end position="26"/>
    </location>
</feature>
<feature type="compositionally biased region" description="Low complexity" evidence="2">
    <location>
        <begin position="296"/>
        <end position="325"/>
    </location>
</feature>
<evidence type="ECO:0000313" key="5">
    <source>
        <dbReference type="Proteomes" id="UP000076842"/>
    </source>
</evidence>
<feature type="compositionally biased region" description="Low complexity" evidence="2">
    <location>
        <begin position="497"/>
        <end position="508"/>
    </location>
</feature>
<sequence>MRSFGSGHVLTSVCFCLACLDSVATAATAASLVSGTTASASASGSSTNAVPTAPSATPTHPSHGLSAASAPAPAPSSSLFSPPAPSTGTGGTGAANASAGANANTAQTLRSMLDTLRERLQRSSAASAASPAGTARPGSAFTDALPRPGTAGTAGALAHQASLLSSQHASLASELAQLNTQMQQITEQMSAAASRVSSSSAAAAAAAAAGTNGTGPGPGTANGRSAEESMREDLAGELTRRLLAAAGAGEAARRGLEEAERRIAELERSLLSRLAGSGANSTSSGNGIGVGVANGSPAPASEPDSDSSSNSNSNSNSPSAPASASVPRTGLSPPGQRAREILMDALAAAASHRATPVPSSSSAHRGAGQAQAEQEFPSALAALPAWTASRQAEPPLEGTFERFLWELQVDLRALLVGRGEMELRRERGGEDGGAEPQPEQAGIPQEGAGQAEGASALAAEEADVPPPTASDDASRAHLPTPVPHTVPGPGRAGMVITTSNGGTTQGGTENDGERLNWWRMYRFPARNVPAENAESARADNAGNTEPGNTAPAASTDEPRTPQRAERRLRPQAPEDETVIPVILVGLRSVTPGNPAPALFDFADAPSAPASPVDDRQPPQLTPTTAGSGLEPWTSRDRDDGASVGSGSSATGANAASAGNNGVWQRAARLWNRGPRSERGRSQPSQPPAEREPAPAGAVAVGGMDEAQGTRSYIIWVVGGHYPPNHPIITAPHLLTGQLDHDDLWALGELLGQVKPPTATREEIEKSGLQVIRVTDLKEWEESGRVASNCTERCLICLGDYEDEEGDDGDVRVLGCRHCFHKLCVDR</sequence>
<keyword evidence="1" id="KW-0175">Coiled coil</keyword>
<keyword evidence="5" id="KW-1185">Reference proteome</keyword>
<feature type="region of interest" description="Disordered" evidence="2">
    <location>
        <begin position="597"/>
        <end position="695"/>
    </location>
</feature>
<feature type="region of interest" description="Disordered" evidence="2">
    <location>
        <begin position="423"/>
        <end position="512"/>
    </location>
</feature>
<feature type="coiled-coil region" evidence="1">
    <location>
        <begin position="168"/>
        <end position="195"/>
    </location>
</feature>
<proteinExistence type="predicted"/>
<feature type="compositionally biased region" description="Low complexity" evidence="2">
    <location>
        <begin position="597"/>
        <end position="611"/>
    </location>
</feature>
<evidence type="ECO:0000256" key="2">
    <source>
        <dbReference type="SAM" id="MobiDB-lite"/>
    </source>
</evidence>
<dbReference type="EMBL" id="KV423932">
    <property type="protein sequence ID" value="KZT60345.1"/>
    <property type="molecule type" value="Genomic_DNA"/>
</dbReference>
<keyword evidence="3" id="KW-0732">Signal</keyword>
<dbReference type="AlphaFoldDB" id="A0A165IB36"/>
<feature type="region of interest" description="Disordered" evidence="2">
    <location>
        <begin position="349"/>
        <end position="374"/>
    </location>
</feature>
<feature type="compositionally biased region" description="Low complexity" evidence="2">
    <location>
        <begin position="641"/>
        <end position="661"/>
    </location>
</feature>
<organism evidence="4 5">
    <name type="scientific">Calocera cornea HHB12733</name>
    <dbReference type="NCBI Taxonomy" id="1353952"/>
    <lineage>
        <taxon>Eukaryota</taxon>
        <taxon>Fungi</taxon>
        <taxon>Dikarya</taxon>
        <taxon>Basidiomycota</taxon>
        <taxon>Agaricomycotina</taxon>
        <taxon>Dacrymycetes</taxon>
        <taxon>Dacrymycetales</taxon>
        <taxon>Dacrymycetaceae</taxon>
        <taxon>Calocera</taxon>
    </lineage>
</organism>
<feature type="region of interest" description="Disordered" evidence="2">
    <location>
        <begin position="276"/>
        <end position="335"/>
    </location>
</feature>
<dbReference type="STRING" id="1353952.A0A165IB36"/>
<dbReference type="Gene3D" id="3.30.40.10">
    <property type="entry name" value="Zinc/RING finger domain, C3HC4 (zinc finger)"/>
    <property type="match status" value="1"/>
</dbReference>
<feature type="compositionally biased region" description="Low complexity" evidence="2">
    <location>
        <begin position="122"/>
        <end position="140"/>
    </location>
</feature>